<dbReference type="PANTHER" id="PTHR11394">
    <property type="entry name" value="TASTE RECEPTOR TYPE 2"/>
    <property type="match status" value="1"/>
</dbReference>
<name>A0AAV2ZWV0_PYXAD</name>
<evidence type="ECO:0000256" key="10">
    <source>
        <dbReference type="ARBA" id="ARBA00023224"/>
    </source>
</evidence>
<evidence type="ECO:0000313" key="14">
    <source>
        <dbReference type="EMBL" id="DBA18879.1"/>
    </source>
</evidence>
<evidence type="ECO:0000313" key="15">
    <source>
        <dbReference type="Proteomes" id="UP001181693"/>
    </source>
</evidence>
<dbReference type="GO" id="GO:0033038">
    <property type="term" value="F:bitter taste receptor activity"/>
    <property type="evidence" value="ECO:0007669"/>
    <property type="project" value="InterPro"/>
</dbReference>
<keyword evidence="8 12" id="KW-0472">Membrane</keyword>
<feature type="transmembrane region" description="Helical" evidence="13">
    <location>
        <begin position="127"/>
        <end position="148"/>
    </location>
</feature>
<comment type="caution">
    <text evidence="14">The sequence shown here is derived from an EMBL/GenBank/DDBJ whole genome shotgun (WGS) entry which is preliminary data.</text>
</comment>
<feature type="transmembrane region" description="Helical" evidence="13">
    <location>
        <begin position="225"/>
        <end position="247"/>
    </location>
</feature>
<keyword evidence="6 13" id="KW-1133">Transmembrane helix</keyword>
<feature type="transmembrane region" description="Helical" evidence="13">
    <location>
        <begin position="176"/>
        <end position="205"/>
    </location>
</feature>
<keyword evidence="3 12" id="KW-0919">Taste</keyword>
<dbReference type="Gene3D" id="1.20.1070.10">
    <property type="entry name" value="Rhodopsin 7-helix transmembrane proteins"/>
    <property type="match status" value="1"/>
</dbReference>
<keyword evidence="15" id="KW-1185">Reference proteome</keyword>
<evidence type="ECO:0000256" key="8">
    <source>
        <dbReference type="ARBA" id="ARBA00023136"/>
    </source>
</evidence>
<reference evidence="14" key="1">
    <citation type="thesis" date="2020" institute="ProQuest LLC" country="789 East Eisenhower Parkway, Ann Arbor, MI, USA">
        <title>Comparative Genomics and Chromosome Evolution.</title>
        <authorList>
            <person name="Mudd A.B."/>
        </authorList>
    </citation>
    <scope>NUCLEOTIDE SEQUENCE</scope>
    <source>
        <strain evidence="14">1538</strain>
        <tissue evidence="14">Blood</tissue>
    </source>
</reference>
<evidence type="ECO:0000256" key="7">
    <source>
        <dbReference type="ARBA" id="ARBA00023040"/>
    </source>
</evidence>
<dbReference type="PANTHER" id="PTHR11394:SF47">
    <property type="entry name" value="TASTE RECEPTOR TYPE 2 MEMBER 40"/>
    <property type="match status" value="1"/>
</dbReference>
<comment type="similarity">
    <text evidence="2 11">Belongs to the G-protein coupled receptor T2R family.</text>
</comment>
<keyword evidence="4 12" id="KW-0716">Sensory transduction</keyword>
<dbReference type="EMBL" id="DYDO01000008">
    <property type="protein sequence ID" value="DBA18879.1"/>
    <property type="molecule type" value="Genomic_DNA"/>
</dbReference>
<dbReference type="Pfam" id="PF05296">
    <property type="entry name" value="TAS2R"/>
    <property type="match status" value="1"/>
</dbReference>
<sequence>MFALWVALTVLCLLEAVVSIYLNLGIVFIYTRSWMKRPKLNPSSLIHLVMGANNFTMRFSRIVDDLCPWLPGMFESGFYKITVVLLGFNLYFSYWLTAWLCAYYCLIITNLSHQLVVSIKRILSAYLPYWLCLTGVWSLAIAVVYFYFTEMDTLVQHDMGNTLYSISTENDNITSIYTFLAASLGSGLPFIRITFFLLVTVVVLLKHAQHMGNTGSNVQVHITTIQTMVLFFIASTLFLICDLNIVINSYNDNDLMTVISWYVIALFPTLEAIIIIHASPKLKKIFPFCAGGILGRLRTCLG</sequence>
<evidence type="ECO:0000256" key="6">
    <source>
        <dbReference type="ARBA" id="ARBA00022989"/>
    </source>
</evidence>
<keyword evidence="9 12" id="KW-0675">Receptor</keyword>
<evidence type="ECO:0000256" key="12">
    <source>
        <dbReference type="RuleBase" id="RU004424"/>
    </source>
</evidence>
<feature type="transmembrane region" description="Helical" evidence="13">
    <location>
        <begin position="6"/>
        <end position="31"/>
    </location>
</feature>
<evidence type="ECO:0000256" key="5">
    <source>
        <dbReference type="ARBA" id="ARBA00022692"/>
    </source>
</evidence>
<dbReference type="GO" id="GO:0004930">
    <property type="term" value="F:G protein-coupled receptor activity"/>
    <property type="evidence" value="ECO:0007669"/>
    <property type="project" value="UniProtKB-KW"/>
</dbReference>
<keyword evidence="7 12" id="KW-0297">G-protein coupled receptor</keyword>
<accession>A0AAV2ZWV0</accession>
<evidence type="ECO:0000256" key="4">
    <source>
        <dbReference type="ARBA" id="ARBA00022606"/>
    </source>
</evidence>
<dbReference type="InterPro" id="IPR007960">
    <property type="entry name" value="TAS2R"/>
</dbReference>
<dbReference type="SUPFAM" id="SSF81321">
    <property type="entry name" value="Family A G protein-coupled receptor-like"/>
    <property type="match status" value="1"/>
</dbReference>
<evidence type="ECO:0000256" key="3">
    <source>
        <dbReference type="ARBA" id="ARBA00022480"/>
    </source>
</evidence>
<comment type="subcellular location">
    <subcellularLocation>
        <location evidence="1 12">Membrane</location>
        <topology evidence="1 12">Multi-pass membrane protein</topology>
    </subcellularLocation>
</comment>
<evidence type="ECO:0000256" key="11">
    <source>
        <dbReference type="RuleBase" id="RU004423"/>
    </source>
</evidence>
<protein>
    <recommendedName>
        <fullName evidence="12">Taste receptor type 2</fullName>
    </recommendedName>
</protein>
<feature type="transmembrane region" description="Helical" evidence="13">
    <location>
        <begin position="83"/>
        <end position="106"/>
    </location>
</feature>
<evidence type="ECO:0000256" key="1">
    <source>
        <dbReference type="ARBA" id="ARBA00004141"/>
    </source>
</evidence>
<dbReference type="Proteomes" id="UP001181693">
    <property type="component" value="Unassembled WGS sequence"/>
</dbReference>
<organism evidence="14 15">
    <name type="scientific">Pyxicephalus adspersus</name>
    <name type="common">African bullfrog</name>
    <dbReference type="NCBI Taxonomy" id="30357"/>
    <lineage>
        <taxon>Eukaryota</taxon>
        <taxon>Metazoa</taxon>
        <taxon>Chordata</taxon>
        <taxon>Craniata</taxon>
        <taxon>Vertebrata</taxon>
        <taxon>Euteleostomi</taxon>
        <taxon>Amphibia</taxon>
        <taxon>Batrachia</taxon>
        <taxon>Anura</taxon>
        <taxon>Neobatrachia</taxon>
        <taxon>Ranoidea</taxon>
        <taxon>Pyxicephalidae</taxon>
        <taxon>Pyxicephalinae</taxon>
        <taxon>Pyxicephalus</taxon>
    </lineage>
</organism>
<proteinExistence type="inferred from homology"/>
<evidence type="ECO:0000256" key="13">
    <source>
        <dbReference type="SAM" id="Phobius"/>
    </source>
</evidence>
<dbReference type="GO" id="GO:0016020">
    <property type="term" value="C:membrane"/>
    <property type="evidence" value="ECO:0007669"/>
    <property type="project" value="UniProtKB-SubCell"/>
</dbReference>
<evidence type="ECO:0000256" key="2">
    <source>
        <dbReference type="ARBA" id="ARBA00007376"/>
    </source>
</evidence>
<dbReference type="AlphaFoldDB" id="A0AAV2ZWV0"/>
<feature type="transmembrane region" description="Helical" evidence="13">
    <location>
        <begin position="259"/>
        <end position="278"/>
    </location>
</feature>
<keyword evidence="10 12" id="KW-0807">Transducer</keyword>
<keyword evidence="5 12" id="KW-0812">Transmembrane</keyword>
<evidence type="ECO:0000256" key="9">
    <source>
        <dbReference type="ARBA" id="ARBA00023170"/>
    </source>
</evidence>
<gene>
    <name evidence="14" type="ORF">GDO54_014774</name>
</gene>